<protein>
    <submittedName>
        <fullName evidence="2">Uncharacterized protein</fullName>
    </submittedName>
</protein>
<dbReference type="EMBL" id="JARKIE010000461">
    <property type="protein sequence ID" value="KAJ7637204.1"/>
    <property type="molecule type" value="Genomic_DNA"/>
</dbReference>
<organism evidence="2 3">
    <name type="scientific">Mycena rosella</name>
    <name type="common">Pink bonnet</name>
    <name type="synonym">Agaricus rosellus</name>
    <dbReference type="NCBI Taxonomy" id="1033263"/>
    <lineage>
        <taxon>Eukaryota</taxon>
        <taxon>Fungi</taxon>
        <taxon>Dikarya</taxon>
        <taxon>Basidiomycota</taxon>
        <taxon>Agaricomycotina</taxon>
        <taxon>Agaricomycetes</taxon>
        <taxon>Agaricomycetidae</taxon>
        <taxon>Agaricales</taxon>
        <taxon>Marasmiineae</taxon>
        <taxon>Mycenaceae</taxon>
        <taxon>Mycena</taxon>
    </lineage>
</organism>
<dbReference type="Proteomes" id="UP001221757">
    <property type="component" value="Unassembled WGS sequence"/>
</dbReference>
<feature type="transmembrane region" description="Helical" evidence="1">
    <location>
        <begin position="96"/>
        <end position="116"/>
    </location>
</feature>
<keyword evidence="1" id="KW-0812">Transmembrane</keyword>
<keyword evidence="1" id="KW-0472">Membrane</keyword>
<dbReference type="AlphaFoldDB" id="A0AAD7C2K1"/>
<evidence type="ECO:0000313" key="2">
    <source>
        <dbReference type="EMBL" id="KAJ7637204.1"/>
    </source>
</evidence>
<reference evidence="2" key="1">
    <citation type="submission" date="2023-03" db="EMBL/GenBank/DDBJ databases">
        <title>Massive genome expansion in bonnet fungi (Mycena s.s.) driven by repeated elements and novel gene families across ecological guilds.</title>
        <authorList>
            <consortium name="Lawrence Berkeley National Laboratory"/>
            <person name="Harder C.B."/>
            <person name="Miyauchi S."/>
            <person name="Viragh M."/>
            <person name="Kuo A."/>
            <person name="Thoen E."/>
            <person name="Andreopoulos B."/>
            <person name="Lu D."/>
            <person name="Skrede I."/>
            <person name="Drula E."/>
            <person name="Henrissat B."/>
            <person name="Morin E."/>
            <person name="Kohler A."/>
            <person name="Barry K."/>
            <person name="LaButti K."/>
            <person name="Morin E."/>
            <person name="Salamov A."/>
            <person name="Lipzen A."/>
            <person name="Mereny Z."/>
            <person name="Hegedus B."/>
            <person name="Baldrian P."/>
            <person name="Stursova M."/>
            <person name="Weitz H."/>
            <person name="Taylor A."/>
            <person name="Grigoriev I.V."/>
            <person name="Nagy L.G."/>
            <person name="Martin F."/>
            <person name="Kauserud H."/>
        </authorList>
    </citation>
    <scope>NUCLEOTIDE SEQUENCE</scope>
    <source>
        <strain evidence="2">CBHHK067</strain>
    </source>
</reference>
<sequence length="157" mass="17503">MRMMCGYVDHSSSPGGPISYLTILSQWDHIFKNVIYATQSIVGDCFANRNFYVVYVPFFMVFGSVVSGYMTCAIFAKIQPSSTVFGGSLDAWVKTFYFIAVAQKIIATSLIAWRIAATERRSSAYRAGGGSLKPILRILVESALFDGRNNFARFLYL</sequence>
<accession>A0AAD7C2K1</accession>
<evidence type="ECO:0000313" key="3">
    <source>
        <dbReference type="Proteomes" id="UP001221757"/>
    </source>
</evidence>
<name>A0AAD7C2K1_MYCRO</name>
<comment type="caution">
    <text evidence="2">The sequence shown here is derived from an EMBL/GenBank/DDBJ whole genome shotgun (WGS) entry which is preliminary data.</text>
</comment>
<keyword evidence="1" id="KW-1133">Transmembrane helix</keyword>
<keyword evidence="3" id="KW-1185">Reference proteome</keyword>
<gene>
    <name evidence="2" type="ORF">B0H17DRAFT_1149535</name>
</gene>
<evidence type="ECO:0000256" key="1">
    <source>
        <dbReference type="SAM" id="Phobius"/>
    </source>
</evidence>
<proteinExistence type="predicted"/>
<feature type="transmembrane region" description="Helical" evidence="1">
    <location>
        <begin position="52"/>
        <end position="76"/>
    </location>
</feature>